<dbReference type="RefSeq" id="WP_074473074.1">
    <property type="nucleotide sequence ID" value="NZ_FMCT01000002.1"/>
</dbReference>
<dbReference type="PANTHER" id="PTHR43775:SF37">
    <property type="entry name" value="SI:DKEY-61P9.11"/>
    <property type="match status" value="1"/>
</dbReference>
<dbReference type="InterPro" id="IPR016039">
    <property type="entry name" value="Thiolase-like"/>
</dbReference>
<dbReference type="CDD" id="cd00833">
    <property type="entry name" value="PKS"/>
    <property type="match status" value="1"/>
</dbReference>
<dbReference type="Gene3D" id="3.30.70.3290">
    <property type="match status" value="1"/>
</dbReference>
<dbReference type="InterPro" id="IPR014031">
    <property type="entry name" value="Ketoacyl_synth_C"/>
</dbReference>
<dbReference type="InterPro" id="IPR032821">
    <property type="entry name" value="PKS_assoc"/>
</dbReference>
<dbReference type="Pfam" id="PF02801">
    <property type="entry name" value="Ketoacyl-synt_C"/>
    <property type="match status" value="1"/>
</dbReference>
<keyword evidence="2" id="KW-0597">Phosphoprotein</keyword>
<dbReference type="PROSITE" id="PS00606">
    <property type="entry name" value="KS3_1"/>
    <property type="match status" value="1"/>
</dbReference>
<dbReference type="AlphaFoldDB" id="A0A1C4VF63"/>
<dbReference type="Gene3D" id="3.40.366.10">
    <property type="entry name" value="Malonyl-Coenzyme A Acyl Carrier Protein, domain 2"/>
    <property type="match status" value="1"/>
</dbReference>
<protein>
    <submittedName>
        <fullName evidence="6">Ketoacyl-synthetase C-terminal extension</fullName>
    </submittedName>
</protein>
<dbReference type="GO" id="GO:0006633">
    <property type="term" value="P:fatty acid biosynthetic process"/>
    <property type="evidence" value="ECO:0007669"/>
    <property type="project" value="InterPro"/>
</dbReference>
<gene>
    <name evidence="6" type="ORF">GA0070563_102242</name>
</gene>
<evidence type="ECO:0000256" key="3">
    <source>
        <dbReference type="ARBA" id="ARBA00022679"/>
    </source>
</evidence>
<proteinExistence type="inferred from homology"/>
<dbReference type="GO" id="GO:0071770">
    <property type="term" value="P:DIM/DIP cell wall layer assembly"/>
    <property type="evidence" value="ECO:0007669"/>
    <property type="project" value="TreeGrafter"/>
</dbReference>
<keyword evidence="1" id="KW-0596">Phosphopantetheine</keyword>
<dbReference type="GO" id="GO:0005737">
    <property type="term" value="C:cytoplasm"/>
    <property type="evidence" value="ECO:0007669"/>
    <property type="project" value="TreeGrafter"/>
</dbReference>
<keyword evidence="3 4" id="KW-0808">Transferase</keyword>
<evidence type="ECO:0000256" key="2">
    <source>
        <dbReference type="ARBA" id="ARBA00022553"/>
    </source>
</evidence>
<dbReference type="GO" id="GO:0004312">
    <property type="term" value="F:fatty acid synthase activity"/>
    <property type="evidence" value="ECO:0007669"/>
    <property type="project" value="TreeGrafter"/>
</dbReference>
<evidence type="ECO:0000313" key="6">
    <source>
        <dbReference type="EMBL" id="SCE82630.1"/>
    </source>
</evidence>
<dbReference type="Pfam" id="PF00109">
    <property type="entry name" value="ketoacyl-synt"/>
    <property type="match status" value="1"/>
</dbReference>
<feature type="domain" description="Ketosynthase family 3 (KS3)" evidence="5">
    <location>
        <begin position="7"/>
        <end position="436"/>
    </location>
</feature>
<dbReference type="SUPFAM" id="SSF52151">
    <property type="entry name" value="FabD/lysophospholipase-like"/>
    <property type="match status" value="1"/>
</dbReference>
<sequence>MAEPDDDAAVAVVGLAVRVPGADRDLDRFWHHVVHGIDAVSFFAPEQLLGWGVPKDLVEHPDFVPARAVLESADRFDHRLFSYSPSDSALMDPQQRVLLECAWAALEHAGHPPVAADGNRTAVYVGTGLNVYLLDKVWPNQRAVEAAGGLGLIIGSDKDFAATRIAYKLNLQGPAVTVQAACSTSLVAVHQAVQALLTYDADVALAGAATVAPPTRRGHRYEPGGIFSADGRCRAFDAAADGTVPGDGAGVVVLKRLADARRDGDTVHAVVRGSAINNDGLRKAGFTAPGPTGQAAVISAALEVAGVDPDTVGLIETHGTGTALGDPIEVAALRQVFDSDRPDRAPCALGAVKSVVGHLDTAAGVIGLVKTVLALKHRTVPPIAHLRTPNPRIELAGSVFELPVAARPWTPIDGVLRAGVSSFGIGGTNAHVVLEAAPDPAPRRRRHVTELVLVSAKTAAAAQDAVDRAVDFVARTAPGHLADVAYTLRTGRAELPWRAAFLTGPHGPAAGTGAPAPAARQVDAKARARGVGLHLTAAGELTGNRPNYDADPVYRATADEGAALLRGQPLDEPARERATRLVACVGLARSLRGRGIAPDELAGAGLGLLAGAVVAGVLTLPEAVALLRGDPAPARLRPAGLPLRPAGGEPLTDAECADPARWRAAALAPTAPQPPPPDADRLLWVEVGTSVTPRFGPDPSTLPTDRHARLLATVGALWQLGLAGPWDPAYDTGRRRVPAPTYPFAATRHYLDAPATHLDTERHH</sequence>
<evidence type="ECO:0000256" key="4">
    <source>
        <dbReference type="RuleBase" id="RU003694"/>
    </source>
</evidence>
<dbReference type="InterPro" id="IPR016035">
    <property type="entry name" value="Acyl_Trfase/lysoPLipase"/>
</dbReference>
<name>A0A1C4VF63_9ACTN</name>
<dbReference type="GO" id="GO:0005886">
    <property type="term" value="C:plasma membrane"/>
    <property type="evidence" value="ECO:0007669"/>
    <property type="project" value="TreeGrafter"/>
</dbReference>
<evidence type="ECO:0000256" key="1">
    <source>
        <dbReference type="ARBA" id="ARBA00022450"/>
    </source>
</evidence>
<dbReference type="InterPro" id="IPR018201">
    <property type="entry name" value="Ketoacyl_synth_AS"/>
</dbReference>
<keyword evidence="7" id="KW-1185">Reference proteome</keyword>
<dbReference type="SMART" id="SM00825">
    <property type="entry name" value="PKS_KS"/>
    <property type="match status" value="1"/>
</dbReference>
<dbReference type="InterPro" id="IPR050091">
    <property type="entry name" value="PKS_NRPS_Biosynth_Enz"/>
</dbReference>
<dbReference type="Proteomes" id="UP000183585">
    <property type="component" value="Unassembled WGS sequence"/>
</dbReference>
<reference evidence="7" key="1">
    <citation type="submission" date="2016-06" db="EMBL/GenBank/DDBJ databases">
        <authorList>
            <person name="Varghese N."/>
            <person name="Submissions Spin"/>
        </authorList>
    </citation>
    <scope>NUCLEOTIDE SEQUENCE [LARGE SCALE GENOMIC DNA]</scope>
    <source>
        <strain evidence="7">DSM 43168</strain>
    </source>
</reference>
<dbReference type="PROSITE" id="PS52004">
    <property type="entry name" value="KS3_2"/>
    <property type="match status" value="1"/>
</dbReference>
<dbReference type="SUPFAM" id="SSF53901">
    <property type="entry name" value="Thiolase-like"/>
    <property type="match status" value="1"/>
</dbReference>
<dbReference type="InterPro" id="IPR020841">
    <property type="entry name" value="PKS_Beta-ketoAc_synthase_dom"/>
</dbReference>
<evidence type="ECO:0000313" key="7">
    <source>
        <dbReference type="Proteomes" id="UP000183585"/>
    </source>
</evidence>
<comment type="similarity">
    <text evidence="4">Belongs to the thiolase-like superfamily. Beta-ketoacyl-ACP synthases family.</text>
</comment>
<dbReference type="GO" id="GO:0004315">
    <property type="term" value="F:3-oxoacyl-[acyl-carrier-protein] synthase activity"/>
    <property type="evidence" value="ECO:0007669"/>
    <property type="project" value="InterPro"/>
</dbReference>
<organism evidence="6 7">
    <name type="scientific">Micromonospora carbonacea</name>
    <dbReference type="NCBI Taxonomy" id="47853"/>
    <lineage>
        <taxon>Bacteria</taxon>
        <taxon>Bacillati</taxon>
        <taxon>Actinomycetota</taxon>
        <taxon>Actinomycetes</taxon>
        <taxon>Micromonosporales</taxon>
        <taxon>Micromonosporaceae</taxon>
        <taxon>Micromonospora</taxon>
    </lineage>
</organism>
<evidence type="ECO:0000259" key="5">
    <source>
        <dbReference type="PROSITE" id="PS52004"/>
    </source>
</evidence>
<accession>A0A1C4VF63</accession>
<dbReference type="InterPro" id="IPR014030">
    <property type="entry name" value="Ketoacyl_synth_N"/>
</dbReference>
<dbReference type="InterPro" id="IPR001227">
    <property type="entry name" value="Ac_transferase_dom_sf"/>
</dbReference>
<dbReference type="EMBL" id="FMCT01000002">
    <property type="protein sequence ID" value="SCE82630.1"/>
    <property type="molecule type" value="Genomic_DNA"/>
</dbReference>
<dbReference type="Pfam" id="PF16197">
    <property type="entry name" value="KAsynt_C_assoc"/>
    <property type="match status" value="1"/>
</dbReference>
<dbReference type="Gene3D" id="3.40.47.10">
    <property type="match status" value="1"/>
</dbReference>
<dbReference type="PANTHER" id="PTHR43775">
    <property type="entry name" value="FATTY ACID SYNTHASE"/>
    <property type="match status" value="1"/>
</dbReference>